<keyword evidence="1" id="KW-0732">Signal</keyword>
<accession>A0A7J6KNQ2</accession>
<dbReference type="EMBL" id="JABAHT010001592">
    <property type="protein sequence ID" value="KAF4648778.1"/>
    <property type="molecule type" value="Genomic_DNA"/>
</dbReference>
<organism evidence="2 3">
    <name type="scientific">Perkinsus olseni</name>
    <name type="common">Perkinsus atlanticus</name>
    <dbReference type="NCBI Taxonomy" id="32597"/>
    <lineage>
        <taxon>Eukaryota</taxon>
        <taxon>Sar</taxon>
        <taxon>Alveolata</taxon>
        <taxon>Perkinsozoa</taxon>
        <taxon>Perkinsea</taxon>
        <taxon>Perkinsida</taxon>
        <taxon>Perkinsidae</taxon>
        <taxon>Perkinsus</taxon>
    </lineage>
</organism>
<evidence type="ECO:0000313" key="3">
    <source>
        <dbReference type="Proteomes" id="UP000570595"/>
    </source>
</evidence>
<sequence length="136" mass="14883">MPPEQFIIGASAAIAVALLAKPTLSRAVKTVASHHCKNVDDYPPQKPSRFHFVDNTTECSYGNGLVRGEHIALLKGFPQPQTRGTYFDGVKKVAQCFYTDALADSPTLFLWVKEDGLATSNINCPKTEANNASRMR</sequence>
<gene>
    <name evidence="2" type="ORF">FOZ61_002175</name>
</gene>
<feature type="signal peptide" evidence="1">
    <location>
        <begin position="1"/>
        <end position="27"/>
    </location>
</feature>
<name>A0A7J6KNQ2_PEROL</name>
<evidence type="ECO:0000256" key="1">
    <source>
        <dbReference type="SAM" id="SignalP"/>
    </source>
</evidence>
<dbReference type="Proteomes" id="UP000570595">
    <property type="component" value="Unassembled WGS sequence"/>
</dbReference>
<feature type="chain" id="PRO_5029679752" evidence="1">
    <location>
        <begin position="28"/>
        <end position="136"/>
    </location>
</feature>
<reference evidence="2 3" key="1">
    <citation type="submission" date="2020-04" db="EMBL/GenBank/DDBJ databases">
        <title>Perkinsus olseni comparative genomics.</title>
        <authorList>
            <person name="Bogema D.R."/>
        </authorList>
    </citation>
    <scope>NUCLEOTIDE SEQUENCE [LARGE SCALE GENOMIC DNA]</scope>
    <source>
        <strain evidence="2">ATCC PRA-179</strain>
    </source>
</reference>
<dbReference type="AlphaFoldDB" id="A0A7J6KNQ2"/>
<evidence type="ECO:0000313" key="2">
    <source>
        <dbReference type="EMBL" id="KAF4648778.1"/>
    </source>
</evidence>
<comment type="caution">
    <text evidence="2">The sequence shown here is derived from an EMBL/GenBank/DDBJ whole genome shotgun (WGS) entry which is preliminary data.</text>
</comment>
<protein>
    <submittedName>
        <fullName evidence="2">Uncharacterized protein</fullName>
    </submittedName>
</protein>
<proteinExistence type="predicted"/>